<proteinExistence type="predicted"/>
<evidence type="ECO:0000313" key="2">
    <source>
        <dbReference type="Proteomes" id="UP001207468"/>
    </source>
</evidence>
<keyword evidence="2" id="KW-1185">Reference proteome</keyword>
<gene>
    <name evidence="1" type="ORF">F5148DRAFT_1280060</name>
</gene>
<protein>
    <submittedName>
        <fullName evidence="1">Uncharacterized protein</fullName>
    </submittedName>
</protein>
<dbReference type="EMBL" id="JAGFNK010000012">
    <property type="protein sequence ID" value="KAI9512145.1"/>
    <property type="molecule type" value="Genomic_DNA"/>
</dbReference>
<evidence type="ECO:0000313" key="1">
    <source>
        <dbReference type="EMBL" id="KAI9512145.1"/>
    </source>
</evidence>
<accession>A0ACC0ULH6</accession>
<reference evidence="1" key="1">
    <citation type="submission" date="2021-03" db="EMBL/GenBank/DDBJ databases">
        <title>Evolutionary priming and transition to the ectomycorrhizal habit in an iconic lineage of mushroom-forming fungi: is preadaptation a requirement?</title>
        <authorList>
            <consortium name="DOE Joint Genome Institute"/>
            <person name="Looney B.P."/>
            <person name="Miyauchi S."/>
            <person name="Morin E."/>
            <person name="Drula E."/>
            <person name="Courty P.E."/>
            <person name="Chicoki N."/>
            <person name="Fauchery L."/>
            <person name="Kohler A."/>
            <person name="Kuo A."/>
            <person name="LaButti K."/>
            <person name="Pangilinan J."/>
            <person name="Lipzen A."/>
            <person name="Riley R."/>
            <person name="Andreopoulos W."/>
            <person name="He G."/>
            <person name="Johnson J."/>
            <person name="Barry K.W."/>
            <person name="Grigoriev I.V."/>
            <person name="Nagy L."/>
            <person name="Hibbett D."/>
            <person name="Henrissat B."/>
            <person name="Matheny P.B."/>
            <person name="Labbe J."/>
            <person name="Martin A.F."/>
        </authorList>
    </citation>
    <scope>NUCLEOTIDE SEQUENCE</scope>
    <source>
        <strain evidence="1">BPL698</strain>
    </source>
</reference>
<dbReference type="Proteomes" id="UP001207468">
    <property type="component" value="Unassembled WGS sequence"/>
</dbReference>
<name>A0ACC0ULH6_9AGAM</name>
<comment type="caution">
    <text evidence="1">The sequence shown here is derived from an EMBL/GenBank/DDBJ whole genome shotgun (WGS) entry which is preliminary data.</text>
</comment>
<sequence length="106" mass="11939">MSTNHLRHAQQCLRHIAAEWPVDPLRPNLQLKTFLASLADHPALSARAAAATSAIHQNRVSGRVPTPQVVLKPASMPLHYQRLQEGYEKSLKGVGRPRWKIFFGLW</sequence>
<organism evidence="1 2">
    <name type="scientific">Russula earlei</name>
    <dbReference type="NCBI Taxonomy" id="71964"/>
    <lineage>
        <taxon>Eukaryota</taxon>
        <taxon>Fungi</taxon>
        <taxon>Dikarya</taxon>
        <taxon>Basidiomycota</taxon>
        <taxon>Agaricomycotina</taxon>
        <taxon>Agaricomycetes</taxon>
        <taxon>Russulales</taxon>
        <taxon>Russulaceae</taxon>
        <taxon>Russula</taxon>
    </lineage>
</organism>